<evidence type="ECO:0000313" key="2">
    <source>
        <dbReference type="EMBL" id="CAH8243075.1"/>
    </source>
</evidence>
<evidence type="ECO:0000313" key="3">
    <source>
        <dbReference type="Proteomes" id="UP001154322"/>
    </source>
</evidence>
<dbReference type="Proteomes" id="UP001154322">
    <property type="component" value="Unassembled WGS sequence"/>
</dbReference>
<name>A0ABM9FVA2_9BACL</name>
<sequence>MGNSTLASINAAQRRDFQPPRSGISLRAAPYRRLLDTRKSRGFFGTLFGLVSS</sequence>
<proteinExistence type="predicted"/>
<feature type="compositionally biased region" description="Polar residues" evidence="1">
    <location>
        <begin position="1"/>
        <end position="11"/>
    </location>
</feature>
<feature type="region of interest" description="Disordered" evidence="1">
    <location>
        <begin position="1"/>
        <end position="23"/>
    </location>
</feature>
<evidence type="ECO:0000256" key="1">
    <source>
        <dbReference type="SAM" id="MobiDB-lite"/>
    </source>
</evidence>
<gene>
    <name evidence="2" type="ORF">WJ0W_000284</name>
</gene>
<protein>
    <submittedName>
        <fullName evidence="2">Uncharacterized protein</fullName>
    </submittedName>
</protein>
<dbReference type="EMBL" id="CALYLO010000001">
    <property type="protein sequence ID" value="CAH8243075.1"/>
    <property type="molecule type" value="Genomic_DNA"/>
</dbReference>
<organism evidence="2 3">
    <name type="scientific">Paenibacillus melissococcoides</name>
    <dbReference type="NCBI Taxonomy" id="2912268"/>
    <lineage>
        <taxon>Bacteria</taxon>
        <taxon>Bacillati</taxon>
        <taxon>Bacillota</taxon>
        <taxon>Bacilli</taxon>
        <taxon>Bacillales</taxon>
        <taxon>Paenibacillaceae</taxon>
        <taxon>Paenibacillus</taxon>
    </lineage>
</organism>
<accession>A0ABM9FVA2</accession>
<reference evidence="2" key="1">
    <citation type="submission" date="2022-06" db="EMBL/GenBank/DDBJ databases">
        <authorList>
            <person name="Dietemann V."/>
            <person name="Ory F."/>
            <person name="Dainat B."/>
            <person name="Oberhansli S."/>
        </authorList>
    </citation>
    <scope>NUCLEOTIDE SEQUENCE</scope>
    <source>
        <strain evidence="2">Ena-SAMPLE-TAB-26-04-2022-14:26:32:270-5432</strain>
    </source>
</reference>
<comment type="caution">
    <text evidence="2">The sequence shown here is derived from an EMBL/GenBank/DDBJ whole genome shotgun (WGS) entry which is preliminary data.</text>
</comment>
<keyword evidence="3" id="KW-1185">Reference proteome</keyword>